<evidence type="ECO:0000313" key="2">
    <source>
        <dbReference type="Proteomes" id="UP000053512"/>
    </source>
</evidence>
<proteinExistence type="predicted"/>
<comment type="caution">
    <text evidence="1">The sequence shown here is derived from an EMBL/GenBank/DDBJ whole genome shotgun (WGS) entry which is preliminary data.</text>
</comment>
<dbReference type="AlphaFoldDB" id="A0A0W8I9U2"/>
<dbReference type="Proteomes" id="UP000053512">
    <property type="component" value="Unassembled WGS sequence"/>
</dbReference>
<gene>
    <name evidence="1" type="ORF">AVL61_05720</name>
</gene>
<organism evidence="1 2">
    <name type="scientific">Kocuria rosea subsp. polaris</name>
    <dbReference type="NCBI Taxonomy" id="136273"/>
    <lineage>
        <taxon>Bacteria</taxon>
        <taxon>Bacillati</taxon>
        <taxon>Actinomycetota</taxon>
        <taxon>Actinomycetes</taxon>
        <taxon>Micrococcales</taxon>
        <taxon>Micrococcaceae</taxon>
        <taxon>Kocuria</taxon>
    </lineage>
</organism>
<protein>
    <submittedName>
        <fullName evidence="1">Uncharacterized protein</fullName>
    </submittedName>
</protein>
<reference evidence="2" key="1">
    <citation type="submission" date="2015-12" db="EMBL/GenBank/DDBJ databases">
        <authorList>
            <person name="Nair G.R."/>
            <person name="Kaur G."/>
            <person name="Mayilraj S."/>
        </authorList>
    </citation>
    <scope>NUCLEOTIDE SEQUENCE [LARGE SCALE GENOMIC DNA]</scope>
    <source>
        <strain evidence="2">CD08_4</strain>
    </source>
</reference>
<evidence type="ECO:0000313" key="1">
    <source>
        <dbReference type="EMBL" id="KUG56557.1"/>
    </source>
</evidence>
<name>A0A0W8I9U2_KOCRO</name>
<accession>A0A0W8I9U2</accession>
<dbReference type="EMBL" id="LQBK01000022">
    <property type="protein sequence ID" value="KUG56557.1"/>
    <property type="molecule type" value="Genomic_DNA"/>
</dbReference>
<sequence>MPFFVEVVGGGDPGSTRVVLRPDGERSARILPAEARRMRPDRSAEPFRARDFPVHSLYETVVHAESAATTGDARVRPGVS</sequence>